<dbReference type="Proteomes" id="UP000291343">
    <property type="component" value="Unassembled WGS sequence"/>
</dbReference>
<evidence type="ECO:0000313" key="3">
    <source>
        <dbReference type="Proteomes" id="UP000291343"/>
    </source>
</evidence>
<keyword evidence="1" id="KW-0812">Transmembrane</keyword>
<organism evidence="2 3">
    <name type="scientific">Laodelphax striatellus</name>
    <name type="common">Small brown planthopper</name>
    <name type="synonym">Delphax striatella</name>
    <dbReference type="NCBI Taxonomy" id="195883"/>
    <lineage>
        <taxon>Eukaryota</taxon>
        <taxon>Metazoa</taxon>
        <taxon>Ecdysozoa</taxon>
        <taxon>Arthropoda</taxon>
        <taxon>Hexapoda</taxon>
        <taxon>Insecta</taxon>
        <taxon>Pterygota</taxon>
        <taxon>Neoptera</taxon>
        <taxon>Paraneoptera</taxon>
        <taxon>Hemiptera</taxon>
        <taxon>Auchenorrhyncha</taxon>
        <taxon>Fulgoroidea</taxon>
        <taxon>Delphacidae</taxon>
        <taxon>Criomorphinae</taxon>
        <taxon>Laodelphax</taxon>
    </lineage>
</organism>
<evidence type="ECO:0000256" key="1">
    <source>
        <dbReference type="SAM" id="Phobius"/>
    </source>
</evidence>
<feature type="transmembrane region" description="Helical" evidence="1">
    <location>
        <begin position="58"/>
        <end position="77"/>
    </location>
</feature>
<dbReference type="AlphaFoldDB" id="A0A482WZS9"/>
<protein>
    <submittedName>
        <fullName evidence="2">Uncharacterized protein</fullName>
    </submittedName>
</protein>
<sequence>MDKCSRFNNHVAVLQFDTRLESNETNSNLPAVSDRVIQRRAALFPAPHMKFRWRVGGVDMVCWVSIFVFCAAVLRVAENLPLEDDISALKYPASEVSTHTNSTFSYHQFFMHELNSILVLS</sequence>
<evidence type="ECO:0000313" key="2">
    <source>
        <dbReference type="EMBL" id="RZF38852.1"/>
    </source>
</evidence>
<reference evidence="2 3" key="1">
    <citation type="journal article" date="2017" name="Gigascience">
        <title>Genome sequence of the small brown planthopper, Laodelphax striatellus.</title>
        <authorList>
            <person name="Zhu J."/>
            <person name="Jiang F."/>
            <person name="Wang X."/>
            <person name="Yang P."/>
            <person name="Bao Y."/>
            <person name="Zhao W."/>
            <person name="Wang W."/>
            <person name="Lu H."/>
            <person name="Wang Q."/>
            <person name="Cui N."/>
            <person name="Li J."/>
            <person name="Chen X."/>
            <person name="Luo L."/>
            <person name="Yu J."/>
            <person name="Kang L."/>
            <person name="Cui F."/>
        </authorList>
    </citation>
    <scope>NUCLEOTIDE SEQUENCE [LARGE SCALE GENOMIC DNA]</scope>
    <source>
        <strain evidence="2">Lst14</strain>
    </source>
</reference>
<keyword evidence="1" id="KW-1133">Transmembrane helix</keyword>
<accession>A0A482WZS9</accession>
<comment type="caution">
    <text evidence="2">The sequence shown here is derived from an EMBL/GenBank/DDBJ whole genome shotgun (WGS) entry which is preliminary data.</text>
</comment>
<name>A0A482WZS9_LAOST</name>
<proteinExistence type="predicted"/>
<dbReference type="EMBL" id="QKKF02021534">
    <property type="protein sequence ID" value="RZF38852.1"/>
    <property type="molecule type" value="Genomic_DNA"/>
</dbReference>
<keyword evidence="1" id="KW-0472">Membrane</keyword>
<gene>
    <name evidence="2" type="ORF">LSTR_LSTR016299</name>
</gene>
<dbReference type="InParanoid" id="A0A482WZS9"/>
<keyword evidence="3" id="KW-1185">Reference proteome</keyword>